<protein>
    <recommendedName>
        <fullName evidence="7">AP2/ERF domain-containing protein</fullName>
    </recommendedName>
</protein>
<dbReference type="GO" id="GO:0009873">
    <property type="term" value="P:ethylene-activated signaling pathway"/>
    <property type="evidence" value="ECO:0007669"/>
    <property type="project" value="InterPro"/>
</dbReference>
<gene>
    <name evidence="8" type="ORF">LLUT_LOCUS5681</name>
</gene>
<dbReference type="Gene3D" id="3.30.730.10">
    <property type="entry name" value="AP2/ERF domain"/>
    <property type="match status" value="1"/>
</dbReference>
<dbReference type="PANTHER" id="PTHR31190:SF274">
    <property type="entry name" value="ETHYLENE-RESPONSIVE TRANSCRIPTION FACTOR 13"/>
    <property type="match status" value="1"/>
</dbReference>
<dbReference type="PRINTS" id="PR00367">
    <property type="entry name" value="ETHRSPELEMNT"/>
</dbReference>
<comment type="similarity">
    <text evidence="6">Belongs to the AP2/ERF transcription factor family. ERF subfamily.</text>
</comment>
<evidence type="ECO:0000256" key="4">
    <source>
        <dbReference type="ARBA" id="ARBA00023163"/>
    </source>
</evidence>
<accession>A0AAV1W688</accession>
<comment type="caution">
    <text evidence="8">The sequence shown here is derived from an EMBL/GenBank/DDBJ whole genome shotgun (WGS) entry which is preliminary data.</text>
</comment>
<keyword evidence="9" id="KW-1185">Reference proteome</keyword>
<evidence type="ECO:0000313" key="9">
    <source>
        <dbReference type="Proteomes" id="UP001497480"/>
    </source>
</evidence>
<dbReference type="FunFam" id="3.30.730.10:FF:000001">
    <property type="entry name" value="Ethylene-responsive transcription factor 2"/>
    <property type="match status" value="1"/>
</dbReference>
<dbReference type="InterPro" id="IPR016177">
    <property type="entry name" value="DNA-bd_dom_sf"/>
</dbReference>
<dbReference type="CDD" id="cd00018">
    <property type="entry name" value="AP2"/>
    <property type="match status" value="1"/>
</dbReference>
<proteinExistence type="inferred from homology"/>
<comment type="subcellular location">
    <subcellularLocation>
        <location evidence="1">Nucleus</location>
    </subcellularLocation>
</comment>
<dbReference type="GO" id="GO:0003700">
    <property type="term" value="F:DNA-binding transcription factor activity"/>
    <property type="evidence" value="ECO:0007669"/>
    <property type="project" value="InterPro"/>
</dbReference>
<feature type="domain" description="AP2/ERF" evidence="7">
    <location>
        <begin position="91"/>
        <end position="149"/>
    </location>
</feature>
<dbReference type="InterPro" id="IPR001471">
    <property type="entry name" value="AP2/ERF_dom"/>
</dbReference>
<evidence type="ECO:0000256" key="5">
    <source>
        <dbReference type="ARBA" id="ARBA00023242"/>
    </source>
</evidence>
<organism evidence="8 9">
    <name type="scientific">Lupinus luteus</name>
    <name type="common">European yellow lupine</name>
    <dbReference type="NCBI Taxonomy" id="3873"/>
    <lineage>
        <taxon>Eukaryota</taxon>
        <taxon>Viridiplantae</taxon>
        <taxon>Streptophyta</taxon>
        <taxon>Embryophyta</taxon>
        <taxon>Tracheophyta</taxon>
        <taxon>Spermatophyta</taxon>
        <taxon>Magnoliopsida</taxon>
        <taxon>eudicotyledons</taxon>
        <taxon>Gunneridae</taxon>
        <taxon>Pentapetalae</taxon>
        <taxon>rosids</taxon>
        <taxon>fabids</taxon>
        <taxon>Fabales</taxon>
        <taxon>Fabaceae</taxon>
        <taxon>Papilionoideae</taxon>
        <taxon>50 kb inversion clade</taxon>
        <taxon>genistoids sensu lato</taxon>
        <taxon>core genistoids</taxon>
        <taxon>Genisteae</taxon>
        <taxon>Lupinus</taxon>
    </lineage>
</organism>
<name>A0AAV1W688_LUPLU</name>
<keyword evidence="2" id="KW-0805">Transcription regulation</keyword>
<keyword evidence="4" id="KW-0804">Transcription</keyword>
<dbReference type="Proteomes" id="UP001497480">
    <property type="component" value="Unassembled WGS sequence"/>
</dbReference>
<dbReference type="SUPFAM" id="SSF54171">
    <property type="entry name" value="DNA-binding domain"/>
    <property type="match status" value="1"/>
</dbReference>
<evidence type="ECO:0000256" key="3">
    <source>
        <dbReference type="ARBA" id="ARBA00023125"/>
    </source>
</evidence>
<dbReference type="AlphaFoldDB" id="A0AAV1W688"/>
<dbReference type="PANTHER" id="PTHR31190">
    <property type="entry name" value="DNA-BINDING DOMAIN"/>
    <property type="match status" value="1"/>
</dbReference>
<sequence length="215" mass="24386">MEDYSWIKQLIGWKFLSNMAFTTMNSNHEHVPQHLHGNDSSILMCVSDLKSYQTLPSSSCDNNSGATVLLHSHHSTTSATGEPHAPPIWKRYRGVRRRPWGKFAAEIREPKKNGGRVWLGTYETEEKAAIAYDKAAFKIHGQKAKLNFPNLLGLDSPISPLLENSSESQGLKRRKFADILNKLAKNRNQAMRLNQILKTPMEKASYIKNMHVCNK</sequence>
<reference evidence="8 9" key="1">
    <citation type="submission" date="2024-03" db="EMBL/GenBank/DDBJ databases">
        <authorList>
            <person name="Martinez-Hernandez J."/>
        </authorList>
    </citation>
    <scope>NUCLEOTIDE SEQUENCE [LARGE SCALE GENOMIC DNA]</scope>
</reference>
<evidence type="ECO:0000256" key="2">
    <source>
        <dbReference type="ARBA" id="ARBA00023015"/>
    </source>
</evidence>
<dbReference type="SMART" id="SM00380">
    <property type="entry name" value="AP2"/>
    <property type="match status" value="1"/>
</dbReference>
<dbReference type="InterPro" id="IPR036955">
    <property type="entry name" value="AP2/ERF_dom_sf"/>
</dbReference>
<dbReference type="Pfam" id="PF00847">
    <property type="entry name" value="AP2"/>
    <property type="match status" value="1"/>
</dbReference>
<dbReference type="GO" id="GO:0005634">
    <property type="term" value="C:nucleus"/>
    <property type="evidence" value="ECO:0007669"/>
    <property type="project" value="UniProtKB-SubCell"/>
</dbReference>
<evidence type="ECO:0000313" key="8">
    <source>
        <dbReference type="EMBL" id="CAL0304621.1"/>
    </source>
</evidence>
<dbReference type="PROSITE" id="PS51032">
    <property type="entry name" value="AP2_ERF"/>
    <property type="match status" value="1"/>
</dbReference>
<evidence type="ECO:0000256" key="1">
    <source>
        <dbReference type="ARBA" id="ARBA00004123"/>
    </source>
</evidence>
<evidence type="ECO:0000259" key="7">
    <source>
        <dbReference type="PROSITE" id="PS51032"/>
    </source>
</evidence>
<evidence type="ECO:0000256" key="6">
    <source>
        <dbReference type="ARBA" id="ARBA00024343"/>
    </source>
</evidence>
<keyword evidence="5" id="KW-0539">Nucleus</keyword>
<dbReference type="InterPro" id="IPR044808">
    <property type="entry name" value="ERF_plant"/>
</dbReference>
<dbReference type="EMBL" id="CAXHTB010000004">
    <property type="protein sequence ID" value="CAL0304621.1"/>
    <property type="molecule type" value="Genomic_DNA"/>
</dbReference>
<dbReference type="GO" id="GO:0003677">
    <property type="term" value="F:DNA binding"/>
    <property type="evidence" value="ECO:0007669"/>
    <property type="project" value="UniProtKB-KW"/>
</dbReference>
<keyword evidence="3" id="KW-0238">DNA-binding</keyword>